<evidence type="ECO:0000313" key="1">
    <source>
        <dbReference type="EMBL" id="KRY05096.1"/>
    </source>
</evidence>
<dbReference type="AlphaFoldDB" id="A0A0V0YY95"/>
<dbReference type="EMBL" id="JYDI01005196">
    <property type="protein sequence ID" value="KRY05096.1"/>
    <property type="molecule type" value="Genomic_DNA"/>
</dbReference>
<name>A0A0V0YY95_TRIBR</name>
<proteinExistence type="predicted"/>
<protein>
    <submittedName>
        <fullName evidence="1">Uncharacterized protein</fullName>
    </submittedName>
</protein>
<organism evidence="1 2">
    <name type="scientific">Trichinella britovi</name>
    <name type="common">Parasitic roundworm</name>
    <dbReference type="NCBI Taxonomy" id="45882"/>
    <lineage>
        <taxon>Eukaryota</taxon>
        <taxon>Metazoa</taxon>
        <taxon>Ecdysozoa</taxon>
        <taxon>Nematoda</taxon>
        <taxon>Enoplea</taxon>
        <taxon>Dorylaimia</taxon>
        <taxon>Trichinellida</taxon>
        <taxon>Trichinellidae</taxon>
        <taxon>Trichinella</taxon>
    </lineage>
</organism>
<comment type="caution">
    <text evidence="1">The sequence shown here is derived from an EMBL/GenBank/DDBJ whole genome shotgun (WGS) entry which is preliminary data.</text>
</comment>
<evidence type="ECO:0000313" key="2">
    <source>
        <dbReference type="Proteomes" id="UP000054653"/>
    </source>
</evidence>
<keyword evidence="2" id="KW-1185">Reference proteome</keyword>
<gene>
    <name evidence="1" type="ORF">T03_13726</name>
</gene>
<accession>A0A0V0YY95</accession>
<dbReference type="Proteomes" id="UP000054653">
    <property type="component" value="Unassembled WGS sequence"/>
</dbReference>
<sequence length="55" mass="6183">MRARRRSFRASRIGFSLVPMSDARPGDLSVSPQRYPIQSIFLTSGVMGQRCSQSH</sequence>
<reference evidence="1 2" key="1">
    <citation type="submission" date="2015-01" db="EMBL/GenBank/DDBJ databases">
        <title>Evolution of Trichinella species and genotypes.</title>
        <authorList>
            <person name="Korhonen P.K."/>
            <person name="Edoardo P."/>
            <person name="Giuseppe L.R."/>
            <person name="Gasser R.B."/>
        </authorList>
    </citation>
    <scope>NUCLEOTIDE SEQUENCE [LARGE SCALE GENOMIC DNA]</scope>
    <source>
        <strain evidence="1">ISS120</strain>
    </source>
</reference>